<dbReference type="AlphaFoldDB" id="A0A080ZIV8"/>
<dbReference type="Proteomes" id="UP000028582">
    <property type="component" value="Unassembled WGS sequence"/>
</dbReference>
<comment type="caution">
    <text evidence="2">The sequence shown here is derived from an EMBL/GenBank/DDBJ whole genome shotgun (WGS) entry which is preliminary data.</text>
</comment>
<protein>
    <recommendedName>
        <fullName evidence="4">RxLR effector protein</fullName>
    </recommendedName>
</protein>
<keyword evidence="1" id="KW-0732">Signal</keyword>
<evidence type="ECO:0008006" key="4">
    <source>
        <dbReference type="Google" id="ProtNLM"/>
    </source>
</evidence>
<gene>
    <name evidence="2" type="ORF">F444_16334</name>
</gene>
<evidence type="ECO:0000256" key="1">
    <source>
        <dbReference type="SAM" id="SignalP"/>
    </source>
</evidence>
<accession>A0A080ZIV8</accession>
<name>A0A080ZIV8_PHYNI</name>
<sequence length="146" mass="16321">MRIHHTLLVAAIALLAVLSVEVDAESRTLRSLKTIKGEDAAEEERAGIPAIPAFTHTFNFNALDEIGFLIKNLPEQFQRMRTQPERLRTVLGGWYDDLQSVKQVVAFMTREGLSEKAIEEFVAAYKAYIAYAQAHGIKPAVLTLHT</sequence>
<reference evidence="2 3" key="1">
    <citation type="submission" date="2013-11" db="EMBL/GenBank/DDBJ databases">
        <title>The Genome Sequence of Phytophthora parasitica P1976.</title>
        <authorList>
            <consortium name="The Broad Institute Genomics Platform"/>
            <person name="Russ C."/>
            <person name="Tyler B."/>
            <person name="Panabieres F."/>
            <person name="Shan W."/>
            <person name="Tripathy S."/>
            <person name="Grunwald N."/>
            <person name="Machado M."/>
            <person name="Johnson C.S."/>
            <person name="Walker B."/>
            <person name="Young S."/>
            <person name="Zeng Q."/>
            <person name="Gargeya S."/>
            <person name="Fitzgerald M."/>
            <person name="Haas B."/>
            <person name="Abouelleil A."/>
            <person name="Allen A.W."/>
            <person name="Alvarado L."/>
            <person name="Arachchi H.M."/>
            <person name="Berlin A.M."/>
            <person name="Chapman S.B."/>
            <person name="Gainer-Dewar J."/>
            <person name="Goldberg J."/>
            <person name="Griggs A."/>
            <person name="Gujja S."/>
            <person name="Hansen M."/>
            <person name="Howarth C."/>
            <person name="Imamovic A."/>
            <person name="Ireland A."/>
            <person name="Larimer J."/>
            <person name="McCowan C."/>
            <person name="Murphy C."/>
            <person name="Pearson M."/>
            <person name="Poon T.W."/>
            <person name="Priest M."/>
            <person name="Roberts A."/>
            <person name="Saif S."/>
            <person name="Shea T."/>
            <person name="Sisk P."/>
            <person name="Sykes S."/>
            <person name="Wortman J."/>
            <person name="Nusbaum C."/>
            <person name="Birren B."/>
        </authorList>
    </citation>
    <scope>NUCLEOTIDE SEQUENCE [LARGE SCALE GENOMIC DNA]</scope>
    <source>
        <strain evidence="2 3">P1976</strain>
    </source>
</reference>
<organism evidence="2 3">
    <name type="scientific">Phytophthora nicotianae P1976</name>
    <dbReference type="NCBI Taxonomy" id="1317066"/>
    <lineage>
        <taxon>Eukaryota</taxon>
        <taxon>Sar</taxon>
        <taxon>Stramenopiles</taxon>
        <taxon>Oomycota</taxon>
        <taxon>Peronosporomycetes</taxon>
        <taxon>Peronosporales</taxon>
        <taxon>Peronosporaceae</taxon>
        <taxon>Phytophthora</taxon>
    </lineage>
</organism>
<proteinExistence type="predicted"/>
<feature type="signal peptide" evidence="1">
    <location>
        <begin position="1"/>
        <end position="24"/>
    </location>
</feature>
<feature type="chain" id="PRO_5001753057" description="RxLR effector protein" evidence="1">
    <location>
        <begin position="25"/>
        <end position="146"/>
    </location>
</feature>
<evidence type="ECO:0000313" key="2">
    <source>
        <dbReference type="EMBL" id="ETO66569.1"/>
    </source>
</evidence>
<dbReference type="OrthoDB" id="105484at2759"/>
<dbReference type="EMBL" id="ANJA01003028">
    <property type="protein sequence ID" value="ETO66569.1"/>
    <property type="molecule type" value="Genomic_DNA"/>
</dbReference>
<evidence type="ECO:0000313" key="3">
    <source>
        <dbReference type="Proteomes" id="UP000028582"/>
    </source>
</evidence>